<evidence type="ECO:0000313" key="6">
    <source>
        <dbReference type="EMBL" id="QDS92104.1"/>
    </source>
</evidence>
<dbReference type="GO" id="GO:0005975">
    <property type="term" value="P:carbohydrate metabolic process"/>
    <property type="evidence" value="ECO:0007669"/>
    <property type="project" value="InterPro"/>
</dbReference>
<keyword evidence="6" id="KW-0413">Isomerase</keyword>
<dbReference type="PIRSF" id="PIRSF036894">
    <property type="entry name" value="PMI_Firm_short"/>
    <property type="match status" value="1"/>
</dbReference>
<dbReference type="InterPro" id="IPR014710">
    <property type="entry name" value="RmlC-like_jellyroll"/>
</dbReference>
<evidence type="ECO:0000256" key="1">
    <source>
        <dbReference type="ARBA" id="ARBA00022723"/>
    </source>
</evidence>
<evidence type="ECO:0000256" key="3">
    <source>
        <dbReference type="PIRSR" id="PIRSR036894-1"/>
    </source>
</evidence>
<feature type="binding site" evidence="3">
    <location>
        <position position="102"/>
    </location>
    <ligand>
        <name>Zn(2+)</name>
        <dbReference type="ChEBI" id="CHEBI:29105"/>
    </ligand>
</feature>
<dbReference type="EMBL" id="CP036262">
    <property type="protein sequence ID" value="QDS92104.1"/>
    <property type="molecule type" value="Genomic_DNA"/>
</dbReference>
<dbReference type="Gene3D" id="2.60.120.10">
    <property type="entry name" value="Jelly Rolls"/>
    <property type="match status" value="2"/>
</dbReference>
<dbReference type="InterPro" id="IPR051804">
    <property type="entry name" value="Carb_Metab_Reg_Kinase/Isom"/>
</dbReference>
<dbReference type="GO" id="GO:0004476">
    <property type="term" value="F:mannose-6-phosphate isomerase activity"/>
    <property type="evidence" value="ECO:0007669"/>
    <property type="project" value="UniProtKB-EC"/>
</dbReference>
<dbReference type="AlphaFoldDB" id="A0A517MB52"/>
<feature type="domain" description="Phosphomannose isomerase type I catalytic" evidence="5">
    <location>
        <begin position="7"/>
        <end position="110"/>
    </location>
</feature>
<dbReference type="CDD" id="cd07010">
    <property type="entry name" value="cupin_PMI_type_I_N_bac"/>
    <property type="match status" value="1"/>
</dbReference>
<dbReference type="EC" id="5.3.1.8" evidence="6"/>
<sequence>MIKLEPLKMNPIMRDYLWGGRKLSERLGKTIEEGQTAAESWEIVDRDDAQSVVADGPWKGQTLRQLIAEQKREMLGDCDSNSHFPLLLKYLDCQRVLSVQVHPTDEYGLKMPQPDLGKTEAWYIVDAEPDSVIYAGLKEGVDRLMLAEAIQDQQTEKVLHEIRPNAGDCIFIPAGTVHALGAGLLVAEIQQASDTTFRLYDWNRVGADGKPRPLHIEQALAVTNYDSGPVYPVSPKDVADGWQQLVDCDKFQLLKASECGSYPIPSADRFVILSVPCGKALLRWAGGTRSLEVGDSVLVPAAVTDVEVVIEEPHSTVLRMHGPADTPCLA</sequence>
<keyword evidence="7" id="KW-1185">Reference proteome</keyword>
<keyword evidence="1 3" id="KW-0479">Metal-binding</keyword>
<name>A0A517MB52_9BACT</name>
<evidence type="ECO:0000259" key="5">
    <source>
        <dbReference type="Pfam" id="PF20511"/>
    </source>
</evidence>
<gene>
    <name evidence="6" type="primary">yvyI</name>
    <name evidence="6" type="ORF">FF011L_08400</name>
</gene>
<accession>A0A517MB52</accession>
<dbReference type="Proteomes" id="UP000320672">
    <property type="component" value="Chromosome"/>
</dbReference>
<protein>
    <submittedName>
        <fullName evidence="6">Mannose-6-phosphate isomerase YvyI</fullName>
        <ecNumber evidence="6">5.3.1.8</ecNumber>
    </submittedName>
</protein>
<organism evidence="6 7">
    <name type="scientific">Roseimaritima multifibrata</name>
    <dbReference type="NCBI Taxonomy" id="1930274"/>
    <lineage>
        <taxon>Bacteria</taxon>
        <taxon>Pseudomonadati</taxon>
        <taxon>Planctomycetota</taxon>
        <taxon>Planctomycetia</taxon>
        <taxon>Pirellulales</taxon>
        <taxon>Pirellulaceae</taxon>
        <taxon>Roseimaritima</taxon>
    </lineage>
</organism>
<dbReference type="PANTHER" id="PTHR42742:SF3">
    <property type="entry name" value="FRUCTOKINASE"/>
    <property type="match status" value="1"/>
</dbReference>
<evidence type="ECO:0000313" key="7">
    <source>
        <dbReference type="Proteomes" id="UP000320672"/>
    </source>
</evidence>
<evidence type="ECO:0000256" key="2">
    <source>
        <dbReference type="ARBA" id="ARBA00022833"/>
    </source>
</evidence>
<dbReference type="InterPro" id="IPR011051">
    <property type="entry name" value="RmlC_Cupin_sf"/>
</dbReference>
<dbReference type="SUPFAM" id="SSF51182">
    <property type="entry name" value="RmlC-like cupins"/>
    <property type="match status" value="1"/>
</dbReference>
<evidence type="ECO:0000256" key="4">
    <source>
        <dbReference type="PIRSR" id="PIRSR036894-2"/>
    </source>
</evidence>
<feature type="binding site" evidence="3">
    <location>
        <position position="178"/>
    </location>
    <ligand>
        <name>Zn(2+)</name>
        <dbReference type="ChEBI" id="CHEBI:29105"/>
    </ligand>
</feature>
<comment type="cofactor">
    <cofactor evidence="3">
        <name>Zn(2+)</name>
        <dbReference type="ChEBI" id="CHEBI:29105"/>
    </cofactor>
    <text evidence="3">Binds 1 zinc ion per subunit.</text>
</comment>
<dbReference type="KEGG" id="rml:FF011L_08400"/>
<feature type="binding site" evidence="3">
    <location>
        <position position="120"/>
    </location>
    <ligand>
        <name>Zn(2+)</name>
        <dbReference type="ChEBI" id="CHEBI:29105"/>
    </ligand>
</feature>
<dbReference type="RefSeq" id="WP_246109723.1">
    <property type="nucleotide sequence ID" value="NZ_CP036262.1"/>
</dbReference>
<dbReference type="InterPro" id="IPR014628">
    <property type="entry name" value="Man6P_isomerase_Firm_short"/>
</dbReference>
<dbReference type="PANTHER" id="PTHR42742">
    <property type="entry name" value="TRANSCRIPTIONAL REPRESSOR MPRA"/>
    <property type="match status" value="1"/>
</dbReference>
<reference evidence="6 7" key="1">
    <citation type="submission" date="2019-02" db="EMBL/GenBank/DDBJ databases">
        <title>Deep-cultivation of Planctomycetes and their phenomic and genomic characterization uncovers novel biology.</title>
        <authorList>
            <person name="Wiegand S."/>
            <person name="Jogler M."/>
            <person name="Boedeker C."/>
            <person name="Pinto D."/>
            <person name="Vollmers J."/>
            <person name="Rivas-Marin E."/>
            <person name="Kohn T."/>
            <person name="Peeters S.H."/>
            <person name="Heuer A."/>
            <person name="Rast P."/>
            <person name="Oberbeckmann S."/>
            <person name="Bunk B."/>
            <person name="Jeske O."/>
            <person name="Meyerdierks A."/>
            <person name="Storesund J.E."/>
            <person name="Kallscheuer N."/>
            <person name="Luecker S."/>
            <person name="Lage O.M."/>
            <person name="Pohl T."/>
            <person name="Merkel B.J."/>
            <person name="Hornburger P."/>
            <person name="Mueller R.-W."/>
            <person name="Bruemmer F."/>
            <person name="Labrenz M."/>
            <person name="Spormann A.M."/>
            <person name="Op den Camp H."/>
            <person name="Overmann J."/>
            <person name="Amann R."/>
            <person name="Jetten M.S.M."/>
            <person name="Mascher T."/>
            <person name="Medema M.H."/>
            <person name="Devos D.P."/>
            <person name="Kaster A.-K."/>
            <person name="Ovreas L."/>
            <person name="Rohde M."/>
            <person name="Galperin M.Y."/>
            <person name="Jogler C."/>
        </authorList>
    </citation>
    <scope>NUCLEOTIDE SEQUENCE [LARGE SCALE GENOMIC DNA]</scope>
    <source>
        <strain evidence="6 7">FF011L</strain>
    </source>
</reference>
<dbReference type="GO" id="GO:0008270">
    <property type="term" value="F:zinc ion binding"/>
    <property type="evidence" value="ECO:0007669"/>
    <property type="project" value="InterPro"/>
</dbReference>
<dbReference type="Pfam" id="PF20511">
    <property type="entry name" value="PMI_typeI_cat"/>
    <property type="match status" value="1"/>
</dbReference>
<keyword evidence="2 3" id="KW-0862">Zinc</keyword>
<proteinExistence type="predicted"/>
<feature type="active site" evidence="4">
    <location>
        <position position="198"/>
    </location>
</feature>
<dbReference type="InterPro" id="IPR046457">
    <property type="entry name" value="PMI_typeI_cat"/>
</dbReference>